<organism evidence="5 6">
    <name type="scientific">Microbacterium terrae</name>
    <dbReference type="NCBI Taxonomy" id="69369"/>
    <lineage>
        <taxon>Bacteria</taxon>
        <taxon>Bacillati</taxon>
        <taxon>Actinomycetota</taxon>
        <taxon>Actinomycetes</taxon>
        <taxon>Micrococcales</taxon>
        <taxon>Microbacteriaceae</taxon>
        <taxon>Microbacterium</taxon>
    </lineage>
</organism>
<dbReference type="RefSeq" id="WP_045274783.1">
    <property type="nucleotide sequence ID" value="NZ_BAAAUP010000006.1"/>
</dbReference>
<dbReference type="PROSITE" id="PS51409">
    <property type="entry name" value="ARGINASE_2"/>
    <property type="match status" value="1"/>
</dbReference>
<keyword evidence="6" id="KW-1185">Reference proteome</keyword>
<evidence type="ECO:0000313" key="5">
    <source>
        <dbReference type="EMBL" id="KJL43503.1"/>
    </source>
</evidence>
<dbReference type="Proteomes" id="UP000033956">
    <property type="component" value="Unassembled WGS sequence"/>
</dbReference>
<keyword evidence="2 5" id="KW-0378">Hydrolase</keyword>
<dbReference type="SUPFAM" id="SSF52768">
    <property type="entry name" value="Arginase/deacetylase"/>
    <property type="match status" value="1"/>
</dbReference>
<gene>
    <name evidence="5" type="primary">rocF_1</name>
    <name evidence="5" type="ORF">RS81_00811</name>
</gene>
<name>A0A0M2HAK0_9MICO</name>
<protein>
    <submittedName>
        <fullName evidence="5">Arginase</fullName>
        <ecNumber evidence="5">3.5.3.1</ecNumber>
    </submittedName>
</protein>
<dbReference type="Gene3D" id="3.40.800.10">
    <property type="entry name" value="Ureohydrolase domain"/>
    <property type="match status" value="1"/>
</dbReference>
<keyword evidence="3" id="KW-0464">Manganese</keyword>
<dbReference type="OrthoDB" id="7331788at2"/>
<dbReference type="EC" id="3.5.3.1" evidence="5"/>
<comment type="caution">
    <text evidence="5">The sequence shown here is derived from an EMBL/GenBank/DDBJ whole genome shotgun (WGS) entry which is preliminary data.</text>
</comment>
<dbReference type="Pfam" id="PF00491">
    <property type="entry name" value="Arginase"/>
    <property type="match status" value="1"/>
</dbReference>
<dbReference type="STRING" id="92835.RS81_00811"/>
<dbReference type="PATRIC" id="fig|92835.4.peg.829"/>
<keyword evidence="1" id="KW-0479">Metal-binding</keyword>
<evidence type="ECO:0000256" key="3">
    <source>
        <dbReference type="ARBA" id="ARBA00023211"/>
    </source>
</evidence>
<proteinExistence type="inferred from homology"/>
<evidence type="ECO:0000256" key="2">
    <source>
        <dbReference type="ARBA" id="ARBA00022801"/>
    </source>
</evidence>
<reference evidence="5 6" key="1">
    <citation type="submission" date="2015-02" db="EMBL/GenBank/DDBJ databases">
        <title>Draft genome sequences of ten Microbacterium spp. with emphasis on heavy metal contaminated environments.</title>
        <authorList>
            <person name="Corretto E."/>
        </authorList>
    </citation>
    <scope>NUCLEOTIDE SEQUENCE [LARGE SCALE GENOMIC DNA]</scope>
    <source>
        <strain evidence="5 6">DSM 12510</strain>
    </source>
</reference>
<dbReference type="GO" id="GO:0030145">
    <property type="term" value="F:manganese ion binding"/>
    <property type="evidence" value="ECO:0007669"/>
    <property type="project" value="TreeGrafter"/>
</dbReference>
<dbReference type="AlphaFoldDB" id="A0A0M2HAK0"/>
<dbReference type="GO" id="GO:0005829">
    <property type="term" value="C:cytosol"/>
    <property type="evidence" value="ECO:0007669"/>
    <property type="project" value="TreeGrafter"/>
</dbReference>
<dbReference type="EMBL" id="JYIZ01000037">
    <property type="protein sequence ID" value="KJL43503.1"/>
    <property type="molecule type" value="Genomic_DNA"/>
</dbReference>
<dbReference type="PRINTS" id="PR00116">
    <property type="entry name" value="ARGINASE"/>
</dbReference>
<dbReference type="InterPro" id="IPR006035">
    <property type="entry name" value="Ureohydrolase"/>
</dbReference>
<sequence>MTRYLVVPQWQGSPSSRAMQLIDGAEAIAGDLPRSATTVLDVPMEAGEALETGVSRLSSLRRVREQLAATLAGHTEPVLTVGGDCGIALEPIAHAARSTADLAVVWLDAHPDLNTPESSPSGAFSGMVLRAVLGHGVDGLSLDAGTVRPERVVVAGARSFDEPELSATAELGITVLTVDALRRADALADAVAATGASGVFIHVDIDVLDPAELAGNAHPEPFGATVAEITAAITAVRARMPLVGASLAGYSPASLAAATDDLGAILRVVSVLA</sequence>
<comment type="similarity">
    <text evidence="4">Belongs to the arginase family.</text>
</comment>
<evidence type="ECO:0000256" key="4">
    <source>
        <dbReference type="PROSITE-ProRule" id="PRU00742"/>
    </source>
</evidence>
<evidence type="ECO:0000313" key="6">
    <source>
        <dbReference type="Proteomes" id="UP000033956"/>
    </source>
</evidence>
<dbReference type="PANTHER" id="PTHR43782">
    <property type="entry name" value="ARGINASE"/>
    <property type="match status" value="1"/>
</dbReference>
<accession>A0A0M2HAK0</accession>
<dbReference type="PANTHER" id="PTHR43782:SF3">
    <property type="entry name" value="ARGINASE"/>
    <property type="match status" value="1"/>
</dbReference>
<dbReference type="GO" id="GO:0004053">
    <property type="term" value="F:arginase activity"/>
    <property type="evidence" value="ECO:0007669"/>
    <property type="project" value="UniProtKB-EC"/>
</dbReference>
<dbReference type="CDD" id="cd09999">
    <property type="entry name" value="Arginase-like_1"/>
    <property type="match status" value="1"/>
</dbReference>
<evidence type="ECO:0000256" key="1">
    <source>
        <dbReference type="ARBA" id="ARBA00022723"/>
    </source>
</evidence>
<dbReference type="InterPro" id="IPR023696">
    <property type="entry name" value="Ureohydrolase_dom_sf"/>
</dbReference>